<accession>A0A0B6ZJX1</accession>
<feature type="non-terminal residue" evidence="1">
    <location>
        <position position="1"/>
    </location>
</feature>
<dbReference type="EMBL" id="HACG01021847">
    <property type="protein sequence ID" value="CEK68712.1"/>
    <property type="molecule type" value="Transcribed_RNA"/>
</dbReference>
<protein>
    <submittedName>
        <fullName evidence="1">Uncharacterized protein</fullName>
    </submittedName>
</protein>
<organism evidence="1">
    <name type="scientific">Arion vulgaris</name>
    <dbReference type="NCBI Taxonomy" id="1028688"/>
    <lineage>
        <taxon>Eukaryota</taxon>
        <taxon>Metazoa</taxon>
        <taxon>Spiralia</taxon>
        <taxon>Lophotrochozoa</taxon>
        <taxon>Mollusca</taxon>
        <taxon>Gastropoda</taxon>
        <taxon>Heterobranchia</taxon>
        <taxon>Euthyneura</taxon>
        <taxon>Panpulmonata</taxon>
        <taxon>Eupulmonata</taxon>
        <taxon>Stylommatophora</taxon>
        <taxon>Helicina</taxon>
        <taxon>Arionoidea</taxon>
        <taxon>Arionidae</taxon>
        <taxon>Arion</taxon>
    </lineage>
</organism>
<sequence length="69" mass="7858">ALHIFFDKETHGTLKIFFVYRLFSNEKHGSLNAGKGQPRQMLQHDIKETMNTMLEEAGELARDSFSGGM</sequence>
<name>A0A0B6ZJX1_9EUPU</name>
<evidence type="ECO:0000313" key="1">
    <source>
        <dbReference type="EMBL" id="CEK68712.1"/>
    </source>
</evidence>
<reference evidence="1" key="1">
    <citation type="submission" date="2014-12" db="EMBL/GenBank/DDBJ databases">
        <title>Insight into the proteome of Arion vulgaris.</title>
        <authorList>
            <person name="Aradska J."/>
            <person name="Bulat T."/>
            <person name="Smidak R."/>
            <person name="Sarate P."/>
            <person name="Gangsoo J."/>
            <person name="Sialana F."/>
            <person name="Bilban M."/>
            <person name="Lubec G."/>
        </authorList>
    </citation>
    <scope>NUCLEOTIDE SEQUENCE</scope>
    <source>
        <tissue evidence="1">Skin</tissue>
    </source>
</reference>
<gene>
    <name evidence="1" type="primary">ORF67383</name>
</gene>
<proteinExistence type="predicted"/>
<dbReference type="AlphaFoldDB" id="A0A0B6ZJX1"/>